<dbReference type="CDD" id="cd00610">
    <property type="entry name" value="OAT_like"/>
    <property type="match status" value="1"/>
</dbReference>
<comment type="pathway">
    <text evidence="3 13">Cofactor biosynthesis; biotin biosynthesis; 7,8-diaminononanoate from 8-amino-7-oxononanoate (SAM route): step 1/1.</text>
</comment>
<dbReference type="NCBIfam" id="TIGR00508">
    <property type="entry name" value="bioA"/>
    <property type="match status" value="1"/>
</dbReference>
<keyword evidence="5 13" id="KW-0963">Cytoplasm</keyword>
<evidence type="ECO:0000256" key="10">
    <source>
        <dbReference type="ARBA" id="ARBA00022898"/>
    </source>
</evidence>
<comment type="cofactor">
    <cofactor evidence="1 13">
        <name>pyridoxal 5'-phosphate</name>
        <dbReference type="ChEBI" id="CHEBI:597326"/>
    </cofactor>
</comment>
<dbReference type="InterPro" id="IPR015421">
    <property type="entry name" value="PyrdxlP-dep_Trfase_major"/>
</dbReference>
<dbReference type="PANTHER" id="PTHR42684:SF17">
    <property type="entry name" value="ADENOSYLMETHIONINE-8-AMINO-7-OXONONANOATE AMINOTRANSFERASE"/>
    <property type="match status" value="1"/>
</dbReference>
<dbReference type="HAMAP" id="MF_00834">
    <property type="entry name" value="BioA"/>
    <property type="match status" value="1"/>
</dbReference>
<keyword evidence="10 13" id="KW-0663">Pyridoxal phosphate</keyword>
<dbReference type="GO" id="GO:0004015">
    <property type="term" value="F:adenosylmethionine-8-amino-7-oxononanoate transaminase activity"/>
    <property type="evidence" value="ECO:0007669"/>
    <property type="project" value="UniProtKB-UniRule"/>
</dbReference>
<dbReference type="InterPro" id="IPR049704">
    <property type="entry name" value="Aminotrans_3_PPA_site"/>
</dbReference>
<dbReference type="PIRSF" id="PIRSF000521">
    <property type="entry name" value="Transaminase_4ab_Lys_Orn"/>
    <property type="match status" value="1"/>
</dbReference>
<proteinExistence type="inferred from homology"/>
<dbReference type="UniPathway" id="UPA00078">
    <property type="reaction ID" value="UER00160"/>
</dbReference>
<organism evidence="14 15">
    <name type="scientific">Candidatus Auribacter fodinae</name>
    <dbReference type="NCBI Taxonomy" id="2093366"/>
    <lineage>
        <taxon>Bacteria</taxon>
        <taxon>Pseudomonadati</taxon>
        <taxon>Candidatus Auribacterota</taxon>
        <taxon>Candidatus Auribacteria</taxon>
        <taxon>Candidatus Auribacterales</taxon>
        <taxon>Candidatus Auribacteraceae</taxon>
        <taxon>Candidatus Auribacter</taxon>
    </lineage>
</organism>
<comment type="subunit">
    <text evidence="4 13">Homodimer.</text>
</comment>
<keyword evidence="6 13" id="KW-0032">Aminotransferase</keyword>
<keyword evidence="8 13" id="KW-0949">S-adenosyl-L-methionine</keyword>
<protein>
    <recommendedName>
        <fullName evidence="13">Adenosylmethionine-8-amino-7-oxononanoate aminotransferase</fullName>
        <ecNumber evidence="13">2.6.1.62</ecNumber>
    </recommendedName>
    <alternativeName>
        <fullName evidence="13">7,8-diamino-pelargonic acid aminotransferase</fullName>
        <shortName evidence="13">DAPA AT</shortName>
        <shortName evidence="13">DAPA aminotransferase</shortName>
    </alternativeName>
    <alternativeName>
        <fullName evidence="13">7,8-diaminononanoate synthase</fullName>
        <shortName evidence="13">DANS</shortName>
    </alternativeName>
    <alternativeName>
        <fullName evidence="13">Diaminopelargonic acid synthase</fullName>
    </alternativeName>
</protein>
<feature type="site" description="Participates in the substrate recognition with KAPA and in a stacking interaction with the adenine ring of SAM" evidence="13">
    <location>
        <position position="15"/>
    </location>
</feature>
<evidence type="ECO:0000256" key="6">
    <source>
        <dbReference type="ARBA" id="ARBA00022576"/>
    </source>
</evidence>
<comment type="subcellular location">
    <subcellularLocation>
        <location evidence="2 13">Cytoplasm</location>
    </subcellularLocation>
</comment>
<keyword evidence="7 13" id="KW-0808">Transferase</keyword>
<dbReference type="InterPro" id="IPR005815">
    <property type="entry name" value="BioA"/>
</dbReference>
<dbReference type="FunFam" id="3.40.640.10:FF:000078">
    <property type="entry name" value="Adenosylmethionine-8-amino-7-oxononanoate aminotransferase"/>
    <property type="match status" value="1"/>
</dbReference>
<dbReference type="Gene3D" id="3.40.640.10">
    <property type="entry name" value="Type I PLP-dependent aspartate aminotransferase-like (Major domain)"/>
    <property type="match status" value="1"/>
</dbReference>
<feature type="binding site" evidence="13">
    <location>
        <position position="281"/>
    </location>
    <ligand>
        <name>substrate</name>
    </ligand>
</feature>
<comment type="caution">
    <text evidence="13">Lacks conserved residue(s) required for the propagation of feature annotation.</text>
</comment>
<evidence type="ECO:0000313" key="14">
    <source>
        <dbReference type="EMBL" id="RJP61188.1"/>
    </source>
</evidence>
<evidence type="ECO:0000256" key="9">
    <source>
        <dbReference type="ARBA" id="ARBA00022756"/>
    </source>
</evidence>
<dbReference type="InterPro" id="IPR005814">
    <property type="entry name" value="Aminotrans_3"/>
</dbReference>
<evidence type="ECO:0000256" key="2">
    <source>
        <dbReference type="ARBA" id="ARBA00004496"/>
    </source>
</evidence>
<feature type="binding site" evidence="13">
    <location>
        <position position="316"/>
    </location>
    <ligand>
        <name>substrate</name>
    </ligand>
</feature>
<comment type="catalytic activity">
    <reaction evidence="11 13">
        <text>(8S)-8-amino-7-oxononanoate + S-adenosyl-L-methionine = S-adenosyl-4-methylsulfanyl-2-oxobutanoate + (7R,8S)-7,8-diammoniononanoate</text>
        <dbReference type="Rhea" id="RHEA:16861"/>
        <dbReference type="ChEBI" id="CHEBI:16490"/>
        <dbReference type="ChEBI" id="CHEBI:59789"/>
        <dbReference type="ChEBI" id="CHEBI:149468"/>
        <dbReference type="ChEBI" id="CHEBI:149469"/>
        <dbReference type="EC" id="2.6.1.62"/>
    </reaction>
</comment>
<dbReference type="PANTHER" id="PTHR42684">
    <property type="entry name" value="ADENOSYLMETHIONINE-8-AMINO-7-OXONONANOATE AMINOTRANSFERASE"/>
    <property type="match status" value="1"/>
</dbReference>
<comment type="function">
    <text evidence="13">Catalyzes the transfer of the alpha-amino group from S-adenosyl-L-methionine (SAM) to 7-keto-8-aminopelargonic acid (KAPA) to form 7,8-diaminopelargonic acid (DAPA). It is the only aminotransferase known to utilize SAM as an amino donor.</text>
</comment>
<accession>A0A3A4R4T2</accession>
<reference evidence="14 15" key="1">
    <citation type="journal article" date="2017" name="ISME J.">
        <title>Energy and carbon metabolisms in a deep terrestrial subsurface fluid microbial community.</title>
        <authorList>
            <person name="Momper L."/>
            <person name="Jungbluth S.P."/>
            <person name="Lee M.D."/>
            <person name="Amend J.P."/>
        </authorList>
    </citation>
    <scope>NUCLEOTIDE SEQUENCE [LARGE SCALE GENOMIC DNA]</scope>
    <source>
        <strain evidence="14">SURF_26</strain>
    </source>
</reference>
<feature type="binding site" evidence="13">
    <location>
        <position position="252"/>
    </location>
    <ligand>
        <name>pyridoxal 5'-phosphate</name>
        <dbReference type="ChEBI" id="CHEBI:597326"/>
    </ligand>
</feature>
<evidence type="ECO:0000313" key="15">
    <source>
        <dbReference type="Proteomes" id="UP000266426"/>
    </source>
</evidence>
<dbReference type="EC" id="2.6.1.62" evidence="13"/>
<dbReference type="GO" id="GO:0030170">
    <property type="term" value="F:pyridoxal phosphate binding"/>
    <property type="evidence" value="ECO:0007669"/>
    <property type="project" value="UniProtKB-UniRule"/>
</dbReference>
<dbReference type="SUPFAM" id="SSF53383">
    <property type="entry name" value="PLP-dependent transferases"/>
    <property type="match status" value="1"/>
</dbReference>
<evidence type="ECO:0000256" key="3">
    <source>
        <dbReference type="ARBA" id="ARBA00005063"/>
    </source>
</evidence>
<sequence length="447" mass="50205">MNYYDIDKQFTWHPFTQMQDWMRDDILMIERGDGVWLYDIHGNRYIDGVSSLWVNVHGHRKKELDDAIIRQLGKVAHSTYLGLAHPPASELAAELISIAPDSLRRVFYSDNGSTAMEIALKIAYQYWQQKDNGSEASRKKFIKFTNAYHGDTIGSVSVGGIDLFHKVYRDLLFDTIAAPYPYVYRHDEKNGPCGEYCLNELDAILEKQSGEIAAIVIEPEVQGASGMIMTPPGFMKGVEQLARKYGVLLILDEVATGFGRTGTMFAAEQENILPDIMAAAKSITGGYLPLSATLVSEEVFSGFLGGYEEQKTFFHGHTYTANPLACAVAIANLKLYKSDNIIQNVIARAEQAKKRFESFAELEHVGDIRQKGLMIGIELVRDKDTRQPYDWQEKIGVKVIEQARNHEIIIRPLGNVIVLMPPLCIAEDELNHLVDGTLQSIRKVTEK</sequence>
<dbReference type="GO" id="GO:0005737">
    <property type="term" value="C:cytoplasm"/>
    <property type="evidence" value="ECO:0007669"/>
    <property type="project" value="UniProtKB-SubCell"/>
</dbReference>
<feature type="binding site" evidence="13">
    <location>
        <position position="411"/>
    </location>
    <ligand>
        <name>substrate</name>
    </ligand>
</feature>
<dbReference type="InterPro" id="IPR015422">
    <property type="entry name" value="PyrdxlP-dep_Trfase_small"/>
</dbReference>
<keyword evidence="9 13" id="KW-0093">Biotin biosynthesis</keyword>
<feature type="binding site" evidence="13">
    <location>
        <position position="148"/>
    </location>
    <ligand>
        <name>substrate</name>
    </ligand>
</feature>
<evidence type="ECO:0000256" key="1">
    <source>
        <dbReference type="ARBA" id="ARBA00001933"/>
    </source>
</evidence>
<evidence type="ECO:0000256" key="7">
    <source>
        <dbReference type="ARBA" id="ARBA00022679"/>
    </source>
</evidence>
<dbReference type="EMBL" id="QZJZ01000015">
    <property type="protein sequence ID" value="RJP61188.1"/>
    <property type="molecule type" value="Genomic_DNA"/>
</dbReference>
<dbReference type="PROSITE" id="PS00600">
    <property type="entry name" value="AA_TRANSFER_CLASS_3"/>
    <property type="match status" value="1"/>
</dbReference>
<dbReference type="GO" id="GO:0009102">
    <property type="term" value="P:biotin biosynthetic process"/>
    <property type="evidence" value="ECO:0007669"/>
    <property type="project" value="UniProtKB-UniRule"/>
</dbReference>
<gene>
    <name evidence="13 14" type="primary">bioA</name>
    <name evidence="14" type="ORF">C4541_02310</name>
</gene>
<evidence type="ECO:0000256" key="11">
    <source>
        <dbReference type="ARBA" id="ARBA00048449"/>
    </source>
</evidence>
<dbReference type="Gene3D" id="3.90.1150.10">
    <property type="entry name" value="Aspartate Aminotransferase, domain 1"/>
    <property type="match status" value="1"/>
</dbReference>
<evidence type="ECO:0000256" key="13">
    <source>
        <dbReference type="HAMAP-Rule" id="MF_00834"/>
    </source>
</evidence>
<comment type="similarity">
    <text evidence="12 13">Belongs to the class-III pyridoxal-phosphate-dependent aminotransferase family. BioA subfamily.</text>
</comment>
<name>A0A3A4R4T2_9BACT</name>
<dbReference type="Proteomes" id="UP000266426">
    <property type="component" value="Unassembled WGS sequence"/>
</dbReference>
<evidence type="ECO:0000256" key="12">
    <source>
        <dbReference type="ARBA" id="ARBA00060970"/>
    </source>
</evidence>
<dbReference type="AlphaFoldDB" id="A0A3A4R4T2"/>
<dbReference type="Pfam" id="PF00202">
    <property type="entry name" value="Aminotran_3"/>
    <property type="match status" value="1"/>
</dbReference>
<evidence type="ECO:0000256" key="8">
    <source>
        <dbReference type="ARBA" id="ARBA00022691"/>
    </source>
</evidence>
<feature type="binding site" evidence="13">
    <location>
        <begin position="112"/>
        <end position="113"/>
    </location>
    <ligand>
        <name>pyridoxal 5'-phosphate</name>
        <dbReference type="ChEBI" id="CHEBI:597326"/>
    </ligand>
</feature>
<comment type="caution">
    <text evidence="14">The sequence shown here is derived from an EMBL/GenBank/DDBJ whole genome shotgun (WGS) entry which is preliminary data.</text>
</comment>
<evidence type="ECO:0000256" key="4">
    <source>
        <dbReference type="ARBA" id="ARBA00011738"/>
    </source>
</evidence>
<evidence type="ECO:0000256" key="5">
    <source>
        <dbReference type="ARBA" id="ARBA00022490"/>
    </source>
</evidence>
<dbReference type="InterPro" id="IPR015424">
    <property type="entry name" value="PyrdxlP-dep_Trfase"/>
</dbReference>
<feature type="modified residue" description="N6-(pyridoxal phosphate)lysine" evidence="13">
    <location>
        <position position="281"/>
    </location>
</feature>
<feature type="binding site" evidence="13">
    <location>
        <begin position="317"/>
        <end position="318"/>
    </location>
    <ligand>
        <name>pyridoxal 5'-phosphate</name>
        <dbReference type="ChEBI" id="CHEBI:597326"/>
    </ligand>
</feature>